<dbReference type="HOGENOM" id="CLU_3186369_0_0_6"/>
<name>D5BWF6_NITHN</name>
<dbReference type="KEGG" id="nhl:Nhal_2533"/>
<sequence length="46" mass="5005">MGDREGAEVVVAKSLALQCRPLALVLRAFVRQRGGLSRIVVKLSKL</sequence>
<accession>D5BWF6</accession>
<gene>
    <name evidence="1" type="ordered locus">Nhal_2533</name>
</gene>
<dbReference type="AlphaFoldDB" id="D5BWF6"/>
<organism evidence="1 2">
    <name type="scientific">Nitrosococcus halophilus (strain Nc4)</name>
    <dbReference type="NCBI Taxonomy" id="472759"/>
    <lineage>
        <taxon>Bacteria</taxon>
        <taxon>Pseudomonadati</taxon>
        <taxon>Pseudomonadota</taxon>
        <taxon>Gammaproteobacteria</taxon>
        <taxon>Chromatiales</taxon>
        <taxon>Chromatiaceae</taxon>
        <taxon>Nitrosococcus</taxon>
    </lineage>
</organism>
<dbReference type="Proteomes" id="UP000001844">
    <property type="component" value="Chromosome"/>
</dbReference>
<dbReference type="EMBL" id="CP001798">
    <property type="protein sequence ID" value="ADE15613.1"/>
    <property type="molecule type" value="Genomic_DNA"/>
</dbReference>
<protein>
    <submittedName>
        <fullName evidence="1">Uncharacterized protein</fullName>
    </submittedName>
</protein>
<evidence type="ECO:0000313" key="1">
    <source>
        <dbReference type="EMBL" id="ADE15613.1"/>
    </source>
</evidence>
<reference evidence="2" key="1">
    <citation type="submission" date="2010-04" db="EMBL/GenBank/DDBJ databases">
        <title>Complete genome sequence of Nitrosococcus halophilus Nc4, a salt-adapted, aerobic obligate ammonia-oxidizing sulfur purple bacterium.</title>
        <authorList>
            <consortium name="US DOE Joint Genome Institute"/>
            <person name="Campbell M.A."/>
            <person name="Malfatti S.A."/>
            <person name="Chain P.S.G."/>
            <person name="Heidelberg J.F."/>
            <person name="Ward B.B."/>
            <person name="Klotz M.G."/>
        </authorList>
    </citation>
    <scope>NUCLEOTIDE SEQUENCE [LARGE SCALE GENOMIC DNA]</scope>
    <source>
        <strain evidence="2">Nc4</strain>
    </source>
</reference>
<proteinExistence type="predicted"/>
<evidence type="ECO:0000313" key="2">
    <source>
        <dbReference type="Proteomes" id="UP000001844"/>
    </source>
</evidence>
<keyword evidence="2" id="KW-1185">Reference proteome</keyword>